<protein>
    <submittedName>
        <fullName evidence="2">Uncharacterized protein</fullName>
    </submittedName>
</protein>
<evidence type="ECO:0000256" key="1">
    <source>
        <dbReference type="SAM" id="MobiDB-lite"/>
    </source>
</evidence>
<feature type="region of interest" description="Disordered" evidence="1">
    <location>
        <begin position="1"/>
        <end position="54"/>
    </location>
</feature>
<proteinExistence type="predicted"/>
<dbReference type="Gramene" id="TuG1812G0300001082.01.T01">
    <property type="protein sequence ID" value="TuG1812G0300001082.01.T01.cds272991"/>
    <property type="gene ID" value="TuG1812G0300001082.01"/>
</dbReference>
<evidence type="ECO:0000313" key="2">
    <source>
        <dbReference type="EnsemblPlants" id="TuG1812G0300001082.01.T01.cds272991"/>
    </source>
</evidence>
<reference evidence="2" key="2">
    <citation type="submission" date="2018-03" db="EMBL/GenBank/DDBJ databases">
        <title>The Triticum urartu genome reveals the dynamic nature of wheat genome evolution.</title>
        <authorList>
            <person name="Ling H."/>
            <person name="Ma B."/>
            <person name="Shi X."/>
            <person name="Liu H."/>
            <person name="Dong L."/>
            <person name="Sun H."/>
            <person name="Cao Y."/>
            <person name="Gao Q."/>
            <person name="Zheng S."/>
            <person name="Li Y."/>
            <person name="Yu Y."/>
            <person name="Du H."/>
            <person name="Qi M."/>
            <person name="Li Y."/>
            <person name="Yu H."/>
            <person name="Cui Y."/>
            <person name="Wang N."/>
            <person name="Chen C."/>
            <person name="Wu H."/>
            <person name="Zhao Y."/>
            <person name="Zhang J."/>
            <person name="Li Y."/>
            <person name="Zhou W."/>
            <person name="Zhang B."/>
            <person name="Hu W."/>
            <person name="Eijk M."/>
            <person name="Tang J."/>
            <person name="Witsenboer H."/>
            <person name="Zhao S."/>
            <person name="Li Z."/>
            <person name="Zhang A."/>
            <person name="Wang D."/>
            <person name="Liang C."/>
        </authorList>
    </citation>
    <scope>NUCLEOTIDE SEQUENCE [LARGE SCALE GENOMIC DNA]</scope>
    <source>
        <strain evidence="2">cv. G1812</strain>
    </source>
</reference>
<reference evidence="2" key="3">
    <citation type="submission" date="2022-06" db="UniProtKB">
        <authorList>
            <consortium name="EnsemblPlants"/>
        </authorList>
    </citation>
    <scope>IDENTIFICATION</scope>
</reference>
<gene>
    <name evidence="2" type="primary">LOC125547940</name>
</gene>
<sequence>MAVSSSSENDDDDDECSLLLLPPARRKDDVEEDEDDPEEKDEVGDTDEGAVRPRLRVAMRMEPRMRDGLNLLPPAAALRAACFLAAAVPPAA</sequence>
<name>A0A8R7TRT4_TRIUA</name>
<dbReference type="EnsemblPlants" id="TuG1812G0300001082.01.T01">
    <property type="protein sequence ID" value="TuG1812G0300001082.01.T01.cds272991"/>
    <property type="gene ID" value="TuG1812G0300001082.01"/>
</dbReference>
<dbReference type="Proteomes" id="UP000015106">
    <property type="component" value="Chromosome 3"/>
</dbReference>
<organism evidence="2 3">
    <name type="scientific">Triticum urartu</name>
    <name type="common">Red wild einkorn</name>
    <name type="synonym">Crithodium urartu</name>
    <dbReference type="NCBI Taxonomy" id="4572"/>
    <lineage>
        <taxon>Eukaryota</taxon>
        <taxon>Viridiplantae</taxon>
        <taxon>Streptophyta</taxon>
        <taxon>Embryophyta</taxon>
        <taxon>Tracheophyta</taxon>
        <taxon>Spermatophyta</taxon>
        <taxon>Magnoliopsida</taxon>
        <taxon>Liliopsida</taxon>
        <taxon>Poales</taxon>
        <taxon>Poaceae</taxon>
        <taxon>BOP clade</taxon>
        <taxon>Pooideae</taxon>
        <taxon>Triticodae</taxon>
        <taxon>Triticeae</taxon>
        <taxon>Triticinae</taxon>
        <taxon>Triticum</taxon>
    </lineage>
</organism>
<dbReference type="AlphaFoldDB" id="A0A8R7TRT4"/>
<keyword evidence="3" id="KW-1185">Reference proteome</keyword>
<accession>A0A8R7TRT4</accession>
<evidence type="ECO:0000313" key="3">
    <source>
        <dbReference type="Proteomes" id="UP000015106"/>
    </source>
</evidence>
<reference evidence="3" key="1">
    <citation type="journal article" date="2013" name="Nature">
        <title>Draft genome of the wheat A-genome progenitor Triticum urartu.</title>
        <authorList>
            <person name="Ling H.Q."/>
            <person name="Zhao S."/>
            <person name="Liu D."/>
            <person name="Wang J."/>
            <person name="Sun H."/>
            <person name="Zhang C."/>
            <person name="Fan H."/>
            <person name="Li D."/>
            <person name="Dong L."/>
            <person name="Tao Y."/>
            <person name="Gao C."/>
            <person name="Wu H."/>
            <person name="Li Y."/>
            <person name="Cui Y."/>
            <person name="Guo X."/>
            <person name="Zheng S."/>
            <person name="Wang B."/>
            <person name="Yu K."/>
            <person name="Liang Q."/>
            <person name="Yang W."/>
            <person name="Lou X."/>
            <person name="Chen J."/>
            <person name="Feng M."/>
            <person name="Jian J."/>
            <person name="Zhang X."/>
            <person name="Luo G."/>
            <person name="Jiang Y."/>
            <person name="Liu J."/>
            <person name="Wang Z."/>
            <person name="Sha Y."/>
            <person name="Zhang B."/>
            <person name="Wu H."/>
            <person name="Tang D."/>
            <person name="Shen Q."/>
            <person name="Xue P."/>
            <person name="Zou S."/>
            <person name="Wang X."/>
            <person name="Liu X."/>
            <person name="Wang F."/>
            <person name="Yang Y."/>
            <person name="An X."/>
            <person name="Dong Z."/>
            <person name="Zhang K."/>
            <person name="Zhang X."/>
            <person name="Luo M.C."/>
            <person name="Dvorak J."/>
            <person name="Tong Y."/>
            <person name="Wang J."/>
            <person name="Yang H."/>
            <person name="Li Z."/>
            <person name="Wang D."/>
            <person name="Zhang A."/>
            <person name="Wang J."/>
        </authorList>
    </citation>
    <scope>NUCLEOTIDE SEQUENCE</scope>
    <source>
        <strain evidence="3">cv. G1812</strain>
    </source>
</reference>
<feature type="compositionally biased region" description="Acidic residues" evidence="1">
    <location>
        <begin position="30"/>
        <end position="48"/>
    </location>
</feature>